<dbReference type="Proteomes" id="UP000007015">
    <property type="component" value="Chromosome 5"/>
</dbReference>
<keyword evidence="2" id="KW-1185">Reference proteome</keyword>
<reference evidence="1 2" key="1">
    <citation type="journal article" date="2005" name="PLoS Biol.">
        <title>The genomes of Oryza sativa: a history of duplications.</title>
        <authorList>
            <person name="Yu J."/>
            <person name="Wang J."/>
            <person name="Lin W."/>
            <person name="Li S."/>
            <person name="Li H."/>
            <person name="Zhou J."/>
            <person name="Ni P."/>
            <person name="Dong W."/>
            <person name="Hu S."/>
            <person name="Zeng C."/>
            <person name="Zhang J."/>
            <person name="Zhang Y."/>
            <person name="Li R."/>
            <person name="Xu Z."/>
            <person name="Li S."/>
            <person name="Li X."/>
            <person name="Zheng H."/>
            <person name="Cong L."/>
            <person name="Lin L."/>
            <person name="Yin J."/>
            <person name="Geng J."/>
            <person name="Li G."/>
            <person name="Shi J."/>
            <person name="Liu J."/>
            <person name="Lv H."/>
            <person name="Li J."/>
            <person name="Wang J."/>
            <person name="Deng Y."/>
            <person name="Ran L."/>
            <person name="Shi X."/>
            <person name="Wang X."/>
            <person name="Wu Q."/>
            <person name="Li C."/>
            <person name="Ren X."/>
            <person name="Wang J."/>
            <person name="Wang X."/>
            <person name="Li D."/>
            <person name="Liu D."/>
            <person name="Zhang X."/>
            <person name="Ji Z."/>
            <person name="Zhao W."/>
            <person name="Sun Y."/>
            <person name="Zhang Z."/>
            <person name="Bao J."/>
            <person name="Han Y."/>
            <person name="Dong L."/>
            <person name="Ji J."/>
            <person name="Chen P."/>
            <person name="Wu S."/>
            <person name="Liu J."/>
            <person name="Xiao Y."/>
            <person name="Bu D."/>
            <person name="Tan J."/>
            <person name="Yang L."/>
            <person name="Ye C."/>
            <person name="Zhang J."/>
            <person name="Xu J."/>
            <person name="Zhou Y."/>
            <person name="Yu Y."/>
            <person name="Zhang B."/>
            <person name="Zhuang S."/>
            <person name="Wei H."/>
            <person name="Liu B."/>
            <person name="Lei M."/>
            <person name="Yu H."/>
            <person name="Li Y."/>
            <person name="Xu H."/>
            <person name="Wei S."/>
            <person name="He X."/>
            <person name="Fang L."/>
            <person name="Zhang Z."/>
            <person name="Zhang Y."/>
            <person name="Huang X."/>
            <person name="Su Z."/>
            <person name="Tong W."/>
            <person name="Li J."/>
            <person name="Tong Z."/>
            <person name="Li S."/>
            <person name="Ye J."/>
            <person name="Wang L."/>
            <person name="Fang L."/>
            <person name="Lei T."/>
            <person name="Chen C."/>
            <person name="Chen H."/>
            <person name="Xu Z."/>
            <person name="Li H."/>
            <person name="Huang H."/>
            <person name="Zhang F."/>
            <person name="Xu H."/>
            <person name="Li N."/>
            <person name="Zhao C."/>
            <person name="Li S."/>
            <person name="Dong L."/>
            <person name="Huang Y."/>
            <person name="Li L."/>
            <person name="Xi Y."/>
            <person name="Qi Q."/>
            <person name="Li W."/>
            <person name="Zhang B."/>
            <person name="Hu W."/>
            <person name="Zhang Y."/>
            <person name="Tian X."/>
            <person name="Jiao Y."/>
            <person name="Liang X."/>
            <person name="Jin J."/>
            <person name="Gao L."/>
            <person name="Zheng W."/>
            <person name="Hao B."/>
            <person name="Liu S."/>
            <person name="Wang W."/>
            <person name="Yuan L."/>
            <person name="Cao M."/>
            <person name="McDermott J."/>
            <person name="Samudrala R."/>
            <person name="Wang J."/>
            <person name="Wong G.K."/>
            <person name="Yang H."/>
        </authorList>
    </citation>
    <scope>NUCLEOTIDE SEQUENCE [LARGE SCALE GENOMIC DNA]</scope>
    <source>
        <strain evidence="2">cv. 93-11</strain>
    </source>
</reference>
<name>B8AWD7_ORYSI</name>
<evidence type="ECO:0000313" key="2">
    <source>
        <dbReference type="Proteomes" id="UP000007015"/>
    </source>
</evidence>
<dbReference type="STRING" id="39946.B8AWD7"/>
<dbReference type="PANTHER" id="PTHR34303">
    <property type="entry name" value="OS01G0890400 PROTEIN-RELATED"/>
    <property type="match status" value="1"/>
</dbReference>
<proteinExistence type="predicted"/>
<sequence length="247" mass="28179">MQDAHPRFQFTLISACRGAMTLRFIHSQDRDFAVDHQENLTAEGHLVRLERPEDSAARFIQHNTMLSELDCIDFPPEMLFPNKIRNAFENYGELMEVDDQCLYGDEQSSLRLVVLHYPGKRMSPRFRLRYNLGIVCTVYVRVLRTWELAMNVDEDGNYIKHYEQFLFPHQLDPPRSGPTVGPEAELGNLTQAPSNQISNNQGLQNRGRLLAILPAASTVFIEEISDTPEIFVPPSIHSAPSSIHDCL</sequence>
<dbReference type="EMBL" id="CM000130">
    <property type="protein sequence ID" value="EEC78922.1"/>
    <property type="molecule type" value="Genomic_DNA"/>
</dbReference>
<dbReference type="HOGENOM" id="CLU_1126061_0_0_1"/>
<accession>B8AWD7</accession>
<dbReference type="Gramene" id="BGIOSGA018361-TA">
    <property type="protein sequence ID" value="BGIOSGA018361-PA"/>
    <property type="gene ID" value="BGIOSGA018361"/>
</dbReference>
<evidence type="ECO:0000313" key="1">
    <source>
        <dbReference type="EMBL" id="EEC78922.1"/>
    </source>
</evidence>
<dbReference type="PANTHER" id="PTHR34303:SF8">
    <property type="entry name" value="OS09G0372600 PROTEIN"/>
    <property type="match status" value="1"/>
</dbReference>
<organism evidence="1 2">
    <name type="scientific">Oryza sativa subsp. indica</name>
    <name type="common">Rice</name>
    <dbReference type="NCBI Taxonomy" id="39946"/>
    <lineage>
        <taxon>Eukaryota</taxon>
        <taxon>Viridiplantae</taxon>
        <taxon>Streptophyta</taxon>
        <taxon>Embryophyta</taxon>
        <taxon>Tracheophyta</taxon>
        <taxon>Spermatophyta</taxon>
        <taxon>Magnoliopsida</taxon>
        <taxon>Liliopsida</taxon>
        <taxon>Poales</taxon>
        <taxon>Poaceae</taxon>
        <taxon>BOP clade</taxon>
        <taxon>Oryzoideae</taxon>
        <taxon>Oryzeae</taxon>
        <taxon>Oryzinae</taxon>
        <taxon>Oryza</taxon>
        <taxon>Oryza sativa</taxon>
    </lineage>
</organism>
<gene>
    <name evidence="1" type="ORF">OsI_19338</name>
</gene>
<dbReference type="AlphaFoldDB" id="B8AWD7"/>
<protein>
    <submittedName>
        <fullName evidence="1">Uncharacterized protein</fullName>
    </submittedName>
</protein>